<evidence type="ECO:0000313" key="1">
    <source>
        <dbReference type="EnsemblMetazoa" id="AATE005591-PA.1"/>
    </source>
</evidence>
<organism evidence="1">
    <name type="scientific">Anopheles atroparvus</name>
    <name type="common">European mosquito</name>
    <dbReference type="NCBI Taxonomy" id="41427"/>
    <lineage>
        <taxon>Eukaryota</taxon>
        <taxon>Metazoa</taxon>
        <taxon>Ecdysozoa</taxon>
        <taxon>Arthropoda</taxon>
        <taxon>Hexapoda</taxon>
        <taxon>Insecta</taxon>
        <taxon>Pterygota</taxon>
        <taxon>Neoptera</taxon>
        <taxon>Endopterygota</taxon>
        <taxon>Diptera</taxon>
        <taxon>Nematocera</taxon>
        <taxon>Culicoidea</taxon>
        <taxon>Culicidae</taxon>
        <taxon>Anophelinae</taxon>
        <taxon>Anopheles</taxon>
    </lineage>
</organism>
<dbReference type="AlphaFoldDB" id="A0A182IU88"/>
<accession>A0A182IU88</accession>
<dbReference type="VEuPathDB" id="VectorBase:AATE005591"/>
<reference evidence="1" key="1">
    <citation type="submission" date="2022-08" db="UniProtKB">
        <authorList>
            <consortium name="EnsemblMetazoa"/>
        </authorList>
    </citation>
    <scope>IDENTIFICATION</scope>
    <source>
        <strain evidence="1">EBRO</strain>
    </source>
</reference>
<sequence length="153" mass="17347">MNNQRFPRSLYYEGGLINRSILAEADAEWDEIVLRQAGEDSNFRWPLVFCSFAVHQCGMEKQPLVPSTLQSSGRGSSTFVDYACAERAYEARSWYLSIYILLELPDCGRWHINAGDDPKCASNNARRKKCGKVYTANRVGGHGNLEEVFVIKF</sequence>
<name>A0A182IU88_ANOAO</name>
<dbReference type="EnsemblMetazoa" id="AATE005591-RA">
    <property type="protein sequence ID" value="AATE005591-PA.1"/>
    <property type="gene ID" value="AATE005591"/>
</dbReference>
<proteinExistence type="predicted"/>
<protein>
    <submittedName>
        <fullName evidence="1">Uncharacterized protein</fullName>
    </submittedName>
</protein>